<dbReference type="InterPro" id="IPR036291">
    <property type="entry name" value="NAD(P)-bd_dom_sf"/>
</dbReference>
<comment type="similarity">
    <text evidence="1 3">Belongs to the short-chain dehydrogenases/reductases (SDR) family.</text>
</comment>
<reference evidence="5" key="1">
    <citation type="journal article" date="2020" name="mSystems">
        <title>Genome- and Community-Level Interaction Insights into Carbon Utilization and Element Cycling Functions of Hydrothermarchaeota in Hydrothermal Sediment.</title>
        <authorList>
            <person name="Zhou Z."/>
            <person name="Liu Y."/>
            <person name="Xu W."/>
            <person name="Pan J."/>
            <person name="Luo Z.H."/>
            <person name="Li M."/>
        </authorList>
    </citation>
    <scope>NUCLEOTIDE SEQUENCE [LARGE SCALE GENOMIC DNA]</scope>
    <source>
        <strain evidence="5">SpSt-477</strain>
    </source>
</reference>
<accession>A0A7C4RNS0</accession>
<dbReference type="SMART" id="SM00822">
    <property type="entry name" value="PKS_KR"/>
    <property type="match status" value="1"/>
</dbReference>
<proteinExistence type="inferred from homology"/>
<dbReference type="InterPro" id="IPR002347">
    <property type="entry name" value="SDR_fam"/>
</dbReference>
<sequence>MKPYSLRGKNAVVTGASSGIGLEIARHLAESGVHLLLGAHPGERDTLERIAVELQQTHGIRAWGFACDLGAADGPQSLYEEAGRRFSQVDILVNNAGIMAYGRFDEIPLERMDALLQINARAYLVLMRLFLPEMIRRGEGRILNVSSVAAFQPTPMHAAYGAAKALVQSLSEAVAEEVRNTGVVVSTLNPPYTATPMICGGAFPTRLPWIRMWGLCDPAAIGRAAVDVLTSGKTVHIPRLVPRILHTVLPRVLPRMVNCRIGSLMLRS</sequence>
<evidence type="ECO:0000256" key="3">
    <source>
        <dbReference type="RuleBase" id="RU000363"/>
    </source>
</evidence>
<organism evidence="5">
    <name type="scientific">Desulfatirhabdium butyrativorans</name>
    <dbReference type="NCBI Taxonomy" id="340467"/>
    <lineage>
        <taxon>Bacteria</taxon>
        <taxon>Pseudomonadati</taxon>
        <taxon>Thermodesulfobacteriota</taxon>
        <taxon>Desulfobacteria</taxon>
        <taxon>Desulfobacterales</taxon>
        <taxon>Desulfatirhabdiaceae</taxon>
        <taxon>Desulfatirhabdium</taxon>
    </lineage>
</organism>
<gene>
    <name evidence="5" type="ORF">ENS29_05060</name>
</gene>
<dbReference type="GO" id="GO:0016491">
    <property type="term" value="F:oxidoreductase activity"/>
    <property type="evidence" value="ECO:0007669"/>
    <property type="project" value="UniProtKB-KW"/>
</dbReference>
<comment type="caution">
    <text evidence="5">The sequence shown here is derived from an EMBL/GenBank/DDBJ whole genome shotgun (WGS) entry which is preliminary data.</text>
</comment>
<name>A0A7C4RNS0_9BACT</name>
<evidence type="ECO:0000256" key="2">
    <source>
        <dbReference type="ARBA" id="ARBA00023002"/>
    </source>
</evidence>
<feature type="domain" description="Ketoreductase" evidence="4">
    <location>
        <begin position="9"/>
        <end position="194"/>
    </location>
</feature>
<dbReference type="AlphaFoldDB" id="A0A7C4RNS0"/>
<dbReference type="PRINTS" id="PR00081">
    <property type="entry name" value="GDHRDH"/>
</dbReference>
<evidence type="ECO:0000256" key="1">
    <source>
        <dbReference type="ARBA" id="ARBA00006484"/>
    </source>
</evidence>
<dbReference type="InterPro" id="IPR057326">
    <property type="entry name" value="KR_dom"/>
</dbReference>
<dbReference type="PRINTS" id="PR00080">
    <property type="entry name" value="SDRFAMILY"/>
</dbReference>
<dbReference type="PIRSF" id="PIRSF000126">
    <property type="entry name" value="11-beta-HSD1"/>
    <property type="match status" value="1"/>
</dbReference>
<dbReference type="Gene3D" id="3.40.50.720">
    <property type="entry name" value="NAD(P)-binding Rossmann-like Domain"/>
    <property type="match status" value="1"/>
</dbReference>
<evidence type="ECO:0000259" key="4">
    <source>
        <dbReference type="SMART" id="SM00822"/>
    </source>
</evidence>
<dbReference type="GO" id="GO:0016020">
    <property type="term" value="C:membrane"/>
    <property type="evidence" value="ECO:0007669"/>
    <property type="project" value="TreeGrafter"/>
</dbReference>
<evidence type="ECO:0000313" key="5">
    <source>
        <dbReference type="EMBL" id="HGU32208.1"/>
    </source>
</evidence>
<dbReference type="EMBL" id="DSUH01000114">
    <property type="protein sequence ID" value="HGU32208.1"/>
    <property type="molecule type" value="Genomic_DNA"/>
</dbReference>
<dbReference type="CDD" id="cd05233">
    <property type="entry name" value="SDR_c"/>
    <property type="match status" value="1"/>
</dbReference>
<dbReference type="Pfam" id="PF00106">
    <property type="entry name" value="adh_short"/>
    <property type="match status" value="1"/>
</dbReference>
<dbReference type="SUPFAM" id="SSF51735">
    <property type="entry name" value="NAD(P)-binding Rossmann-fold domains"/>
    <property type="match status" value="1"/>
</dbReference>
<dbReference type="PANTHER" id="PTHR44196:SF1">
    <property type="entry name" value="DEHYDROGENASE_REDUCTASE SDR FAMILY MEMBER 7B"/>
    <property type="match status" value="1"/>
</dbReference>
<keyword evidence="2" id="KW-0560">Oxidoreductase</keyword>
<protein>
    <submittedName>
        <fullName evidence="5">SDR family NAD(P)-dependent oxidoreductase</fullName>
    </submittedName>
</protein>
<dbReference type="PANTHER" id="PTHR44196">
    <property type="entry name" value="DEHYDROGENASE/REDUCTASE SDR FAMILY MEMBER 7B"/>
    <property type="match status" value="1"/>
</dbReference>